<proteinExistence type="predicted"/>
<evidence type="ECO:0000256" key="1">
    <source>
        <dbReference type="ARBA" id="ARBA00001917"/>
    </source>
</evidence>
<dbReference type="EMBL" id="LOED01000010">
    <property type="protein sequence ID" value="KXG77554.1"/>
    <property type="molecule type" value="Genomic_DNA"/>
</dbReference>
<evidence type="ECO:0000259" key="2">
    <source>
        <dbReference type="Pfam" id="PF01070"/>
    </source>
</evidence>
<dbReference type="STRING" id="520764.AN618_11060"/>
<dbReference type="AlphaFoldDB" id="A0A140LAH9"/>
<dbReference type="Gene3D" id="3.20.20.70">
    <property type="entry name" value="Aldolase class I"/>
    <property type="match status" value="1"/>
</dbReference>
<dbReference type="SUPFAM" id="SSF51395">
    <property type="entry name" value="FMN-linked oxidoreductases"/>
    <property type="match status" value="1"/>
</dbReference>
<dbReference type="EC" id="1.1.-.-" evidence="3"/>
<name>A0A140LAH9_9FIRM</name>
<dbReference type="InParanoid" id="A0A140LAH9"/>
<dbReference type="InterPro" id="IPR000262">
    <property type="entry name" value="FMN-dep_DH"/>
</dbReference>
<dbReference type="Proteomes" id="UP000070427">
    <property type="component" value="Unassembled WGS sequence"/>
</dbReference>
<reference evidence="3 4" key="1">
    <citation type="submission" date="2015-12" db="EMBL/GenBank/DDBJ databases">
        <title>Draft genome sequnece of Fervidicola ferrireducens strain Y170.</title>
        <authorList>
            <person name="Patel B.K."/>
        </authorList>
    </citation>
    <scope>NUCLEOTIDE SEQUENCE [LARGE SCALE GENOMIC DNA]</scope>
    <source>
        <strain evidence="3 4">Y170</strain>
    </source>
</reference>
<comment type="caution">
    <text evidence="3">The sequence shown here is derived from an EMBL/GenBank/DDBJ whole genome shotgun (WGS) entry which is preliminary data.</text>
</comment>
<sequence>MNLSEIKKNAREKMKGYCRVCKVCDGVACAGEVPGMGGAGTGASFRANVEALAKVKLNMRTLHGAKDPDISTELFGKKLSMPILAAPITGSDYNMGGAVPEEEFIKMVISGSKAAGTLGMCGD</sequence>
<feature type="domain" description="FMN-dependent dehydrogenase" evidence="2">
    <location>
        <begin position="37"/>
        <end position="90"/>
    </location>
</feature>
<accession>A0A140LAH9</accession>
<dbReference type="PATRIC" id="fig|520764.3.peg.1143"/>
<gene>
    <name evidence="3" type="primary">lldD</name>
    <name evidence="3" type="ORF">AN618_11060</name>
</gene>
<dbReference type="GO" id="GO:0016491">
    <property type="term" value="F:oxidoreductase activity"/>
    <property type="evidence" value="ECO:0007669"/>
    <property type="project" value="UniProtKB-KW"/>
</dbReference>
<evidence type="ECO:0000313" key="3">
    <source>
        <dbReference type="EMBL" id="KXG77554.1"/>
    </source>
</evidence>
<evidence type="ECO:0000313" key="4">
    <source>
        <dbReference type="Proteomes" id="UP000070427"/>
    </source>
</evidence>
<comment type="cofactor">
    <cofactor evidence="1">
        <name>FMN</name>
        <dbReference type="ChEBI" id="CHEBI:58210"/>
    </cofactor>
</comment>
<dbReference type="Pfam" id="PF01070">
    <property type="entry name" value="FMN_dh"/>
    <property type="match status" value="1"/>
</dbReference>
<keyword evidence="4" id="KW-1185">Reference proteome</keyword>
<organism evidence="3 4">
    <name type="scientific">Fervidicola ferrireducens</name>
    <dbReference type="NCBI Taxonomy" id="520764"/>
    <lineage>
        <taxon>Bacteria</taxon>
        <taxon>Bacillati</taxon>
        <taxon>Bacillota</taxon>
        <taxon>Clostridia</taxon>
        <taxon>Thermosediminibacterales</taxon>
        <taxon>Thermosediminibacteraceae</taxon>
        <taxon>Fervidicola</taxon>
    </lineage>
</organism>
<keyword evidence="3" id="KW-0560">Oxidoreductase</keyword>
<dbReference type="InterPro" id="IPR013785">
    <property type="entry name" value="Aldolase_TIM"/>
</dbReference>
<protein>
    <submittedName>
        <fullName evidence="3">L-lactate dehydrogenase</fullName>
        <ecNumber evidence="3">1.1.-.-</ecNumber>
    </submittedName>
</protein>